<name>A0A2A2J5A7_9BILA</name>
<dbReference type="EMBL" id="LIAE01010673">
    <property type="protein sequence ID" value="PAV56867.1"/>
    <property type="molecule type" value="Genomic_DNA"/>
</dbReference>
<proteinExistence type="predicted"/>
<protein>
    <submittedName>
        <fullName evidence="1">Uncharacterized protein</fullName>
    </submittedName>
</protein>
<dbReference type="PANTHER" id="PTHR10974:SF75">
    <property type="entry name" value="SULFATASE DOMAIN-CONTAINING PROTEIN"/>
    <property type="match status" value="1"/>
</dbReference>
<dbReference type="PANTHER" id="PTHR10974">
    <property type="entry name" value="FI08016P-RELATED"/>
    <property type="match status" value="1"/>
</dbReference>
<dbReference type="GO" id="GO:0005615">
    <property type="term" value="C:extracellular space"/>
    <property type="evidence" value="ECO:0007669"/>
    <property type="project" value="TreeGrafter"/>
</dbReference>
<dbReference type="SUPFAM" id="SSF53649">
    <property type="entry name" value="Alkaline phosphatase-like"/>
    <property type="match status" value="1"/>
</dbReference>
<gene>
    <name evidence="1" type="ORF">WR25_20671</name>
</gene>
<dbReference type="InterPro" id="IPR004245">
    <property type="entry name" value="DUF229"/>
</dbReference>
<dbReference type="Pfam" id="PF02995">
    <property type="entry name" value="DUF229"/>
    <property type="match status" value="1"/>
</dbReference>
<evidence type="ECO:0000313" key="2">
    <source>
        <dbReference type="Proteomes" id="UP000218231"/>
    </source>
</evidence>
<dbReference type="OrthoDB" id="5862419at2759"/>
<accession>A0A2A2J5A7</accession>
<organism evidence="1 2">
    <name type="scientific">Diploscapter pachys</name>
    <dbReference type="NCBI Taxonomy" id="2018661"/>
    <lineage>
        <taxon>Eukaryota</taxon>
        <taxon>Metazoa</taxon>
        <taxon>Ecdysozoa</taxon>
        <taxon>Nematoda</taxon>
        <taxon>Chromadorea</taxon>
        <taxon>Rhabditida</taxon>
        <taxon>Rhabditina</taxon>
        <taxon>Rhabditomorpha</taxon>
        <taxon>Rhabditoidea</taxon>
        <taxon>Rhabditidae</taxon>
        <taxon>Diploscapter</taxon>
    </lineage>
</organism>
<reference evidence="1 2" key="1">
    <citation type="journal article" date="2017" name="Curr. Biol.">
        <title>Genome architecture and evolution of a unichromosomal asexual nematode.</title>
        <authorList>
            <person name="Fradin H."/>
            <person name="Zegar C."/>
            <person name="Gutwein M."/>
            <person name="Lucas J."/>
            <person name="Kovtun M."/>
            <person name="Corcoran D."/>
            <person name="Baugh L.R."/>
            <person name="Kiontke K."/>
            <person name="Gunsalus K."/>
            <person name="Fitch D.H."/>
            <person name="Piano F."/>
        </authorList>
    </citation>
    <scope>NUCLEOTIDE SEQUENCE [LARGE SCALE GENOMIC DNA]</scope>
    <source>
        <strain evidence="1">PF1309</strain>
    </source>
</reference>
<evidence type="ECO:0000313" key="1">
    <source>
        <dbReference type="EMBL" id="PAV56867.1"/>
    </source>
</evidence>
<dbReference type="AlphaFoldDB" id="A0A2A2J5A7"/>
<dbReference type="STRING" id="2018661.A0A2A2J5A7"/>
<dbReference type="Proteomes" id="UP000218231">
    <property type="component" value="Unassembled WGS sequence"/>
</dbReference>
<dbReference type="Gene3D" id="3.40.720.10">
    <property type="entry name" value="Alkaline Phosphatase, subunit A"/>
    <property type="match status" value="1"/>
</dbReference>
<sequence length="175" mass="20292">MTFLDFLKKNRKILKNSFVIFMADHGPRFGKMAKTYTGSVETNNPLFVISVPKELRNSPIYKLLQMNSRNLQTIFDTRATLLDILKILKLETYEPEIESKTYVLSVRSKKPQEGEFKMILRRYDNEIKVVGSIDRINKYGEAGDCAPQEIERFCYCLKRKATKKATKKVTKKPNG</sequence>
<comment type="caution">
    <text evidence="1">The sequence shown here is derived from an EMBL/GenBank/DDBJ whole genome shotgun (WGS) entry which is preliminary data.</text>
</comment>
<dbReference type="InterPro" id="IPR017850">
    <property type="entry name" value="Alkaline_phosphatase_core_sf"/>
</dbReference>
<keyword evidence="2" id="KW-1185">Reference proteome</keyword>